<evidence type="ECO:0000256" key="1">
    <source>
        <dbReference type="ARBA" id="ARBA00011982"/>
    </source>
</evidence>
<dbReference type="Gene3D" id="3.40.50.10140">
    <property type="entry name" value="Toll/interleukin-1 receptor homology (TIR) domain"/>
    <property type="match status" value="1"/>
</dbReference>
<organism evidence="6 7">
    <name type="scientific">Stylosanthes scabra</name>
    <dbReference type="NCBI Taxonomy" id="79078"/>
    <lineage>
        <taxon>Eukaryota</taxon>
        <taxon>Viridiplantae</taxon>
        <taxon>Streptophyta</taxon>
        <taxon>Embryophyta</taxon>
        <taxon>Tracheophyta</taxon>
        <taxon>Spermatophyta</taxon>
        <taxon>Magnoliopsida</taxon>
        <taxon>eudicotyledons</taxon>
        <taxon>Gunneridae</taxon>
        <taxon>Pentapetalae</taxon>
        <taxon>rosids</taxon>
        <taxon>fabids</taxon>
        <taxon>Fabales</taxon>
        <taxon>Fabaceae</taxon>
        <taxon>Papilionoideae</taxon>
        <taxon>50 kb inversion clade</taxon>
        <taxon>dalbergioids sensu lato</taxon>
        <taxon>Dalbergieae</taxon>
        <taxon>Pterocarpus clade</taxon>
        <taxon>Stylosanthes</taxon>
    </lineage>
</organism>
<dbReference type="PANTHER" id="PTHR32009">
    <property type="entry name" value="TMV RESISTANCE PROTEIN N-LIKE"/>
    <property type="match status" value="1"/>
</dbReference>
<dbReference type="PROSITE" id="PS50104">
    <property type="entry name" value="TIR"/>
    <property type="match status" value="1"/>
</dbReference>
<dbReference type="EMBL" id="JASCZI010121482">
    <property type="protein sequence ID" value="MED6161929.1"/>
    <property type="molecule type" value="Genomic_DNA"/>
</dbReference>
<proteinExistence type="predicted"/>
<dbReference type="Pfam" id="PF01582">
    <property type="entry name" value="TIR"/>
    <property type="match status" value="1"/>
</dbReference>
<dbReference type="InterPro" id="IPR035897">
    <property type="entry name" value="Toll_tir_struct_dom_sf"/>
</dbReference>
<keyword evidence="2" id="KW-0378">Hydrolase</keyword>
<gene>
    <name evidence="6" type="ORF">PIB30_065497</name>
</gene>
<comment type="catalytic activity">
    <reaction evidence="4">
        <text>NAD(+) + H2O = ADP-D-ribose + nicotinamide + H(+)</text>
        <dbReference type="Rhea" id="RHEA:16301"/>
        <dbReference type="ChEBI" id="CHEBI:15377"/>
        <dbReference type="ChEBI" id="CHEBI:15378"/>
        <dbReference type="ChEBI" id="CHEBI:17154"/>
        <dbReference type="ChEBI" id="CHEBI:57540"/>
        <dbReference type="ChEBI" id="CHEBI:57967"/>
        <dbReference type="EC" id="3.2.2.6"/>
    </reaction>
    <physiologicalReaction direction="left-to-right" evidence="4">
        <dbReference type="Rhea" id="RHEA:16302"/>
    </physiologicalReaction>
</comment>
<dbReference type="PANTHER" id="PTHR32009:SF39">
    <property type="entry name" value="TIR DOMAIN-CONTAINING PROTEIN"/>
    <property type="match status" value="1"/>
</dbReference>
<dbReference type="SUPFAM" id="SSF52200">
    <property type="entry name" value="Toll/Interleukin receptor TIR domain"/>
    <property type="match status" value="1"/>
</dbReference>
<protein>
    <recommendedName>
        <fullName evidence="1">ADP-ribosyl cyclase/cyclic ADP-ribose hydrolase</fullName>
        <ecNumber evidence="1">3.2.2.6</ecNumber>
    </recommendedName>
</protein>
<evidence type="ECO:0000313" key="6">
    <source>
        <dbReference type="EMBL" id="MED6161929.1"/>
    </source>
</evidence>
<evidence type="ECO:0000259" key="5">
    <source>
        <dbReference type="PROSITE" id="PS50104"/>
    </source>
</evidence>
<feature type="domain" description="TIR" evidence="5">
    <location>
        <begin position="86"/>
        <end position="248"/>
    </location>
</feature>
<dbReference type="EC" id="3.2.2.6" evidence="1"/>
<comment type="caution">
    <text evidence="6">The sequence shown here is derived from an EMBL/GenBank/DDBJ whole genome shotgun (WGS) entry which is preliminary data.</text>
</comment>
<evidence type="ECO:0000313" key="7">
    <source>
        <dbReference type="Proteomes" id="UP001341840"/>
    </source>
</evidence>
<keyword evidence="7" id="KW-1185">Reference proteome</keyword>
<reference evidence="6 7" key="1">
    <citation type="journal article" date="2023" name="Plants (Basel)">
        <title>Bridging the Gap: Combining Genomics and Transcriptomics Approaches to Understand Stylosanthes scabra, an Orphan Legume from the Brazilian Caatinga.</title>
        <authorList>
            <person name="Ferreira-Neto J.R.C."/>
            <person name="da Silva M.D."/>
            <person name="Binneck E."/>
            <person name="de Melo N.F."/>
            <person name="da Silva R.H."/>
            <person name="de Melo A.L.T.M."/>
            <person name="Pandolfi V."/>
            <person name="Bustamante F.O."/>
            <person name="Brasileiro-Vidal A.C."/>
            <person name="Benko-Iseppon A.M."/>
        </authorList>
    </citation>
    <scope>NUCLEOTIDE SEQUENCE [LARGE SCALE GENOMIC DNA]</scope>
    <source>
        <tissue evidence="6">Leaves</tissue>
    </source>
</reference>
<keyword evidence="3" id="KW-0520">NAD</keyword>
<accession>A0ABU6ULI5</accession>
<evidence type="ECO:0000256" key="3">
    <source>
        <dbReference type="ARBA" id="ARBA00023027"/>
    </source>
</evidence>
<sequence length="251" mass="28562">MSLQFGASASLPVSRSYSSLAFSKNPVESRFGSADRFSAGFPVQVRFSKLAGFQNTAFLRYSFSSFKPMASSVGEASSSSSMPRSYTYKVFLSFRGEDTYRGFTSHLYAALVNRGITTYIDRNYLQKGDVISKELPEAIEESMFAVVVLSPNYASSTWCLEELQKIVECNSNRDIVVVFYDVKPGDVRHQIGVFEEAFKEHEDKYGKESSRVTGWRKALKQIASYSNWVRQDLEMYLRGFWDFLSNRAYDE</sequence>
<dbReference type="SMART" id="SM00255">
    <property type="entry name" value="TIR"/>
    <property type="match status" value="1"/>
</dbReference>
<dbReference type="Proteomes" id="UP001341840">
    <property type="component" value="Unassembled WGS sequence"/>
</dbReference>
<name>A0ABU6ULI5_9FABA</name>
<evidence type="ECO:0000256" key="4">
    <source>
        <dbReference type="ARBA" id="ARBA00047304"/>
    </source>
</evidence>
<evidence type="ECO:0000256" key="2">
    <source>
        <dbReference type="ARBA" id="ARBA00022801"/>
    </source>
</evidence>
<dbReference type="InterPro" id="IPR000157">
    <property type="entry name" value="TIR_dom"/>
</dbReference>